<feature type="compositionally biased region" description="Basic residues" evidence="10">
    <location>
        <begin position="335"/>
        <end position="344"/>
    </location>
</feature>
<feature type="compositionally biased region" description="Acidic residues" evidence="10">
    <location>
        <begin position="280"/>
        <end position="289"/>
    </location>
</feature>
<dbReference type="Pfam" id="PF08766">
    <property type="entry name" value="DEK_C"/>
    <property type="match status" value="1"/>
</dbReference>
<dbReference type="InterPro" id="IPR014876">
    <property type="entry name" value="DEK_C"/>
</dbReference>
<dbReference type="PROSITE" id="PS51998">
    <property type="entry name" value="DEK_C"/>
    <property type="match status" value="1"/>
</dbReference>
<keyword evidence="4" id="KW-0156">Chromatin regulator</keyword>
<dbReference type="PANTHER" id="PTHR13468:SF1">
    <property type="entry name" value="PROTEIN DEK"/>
    <property type="match status" value="1"/>
</dbReference>
<dbReference type="InParanoid" id="A0A1D6G576"/>
<dbReference type="FunFam" id="3.30.559.10:FF:000015">
    <property type="entry name" value="Spermidine hydroxycinnamoyl transferase"/>
    <property type="match status" value="1"/>
</dbReference>
<evidence type="ECO:0000256" key="5">
    <source>
        <dbReference type="ARBA" id="ARBA00023015"/>
    </source>
</evidence>
<dbReference type="GO" id="GO:0006325">
    <property type="term" value="P:chromatin organization"/>
    <property type="evidence" value="ECO:0007669"/>
    <property type="project" value="UniProtKB-KW"/>
</dbReference>
<keyword evidence="3" id="KW-0808">Transferase</keyword>
<dbReference type="FunFam" id="1.10.10.60:FF:000220">
    <property type="entry name" value="DEK domain-containing chromatin associated protein"/>
    <property type="match status" value="1"/>
</dbReference>
<feature type="region of interest" description="Disordered" evidence="10">
    <location>
        <begin position="1"/>
        <end position="107"/>
    </location>
</feature>
<feature type="domain" description="DEK-C" evidence="11">
    <location>
        <begin position="418"/>
        <end position="473"/>
    </location>
</feature>
<keyword evidence="6" id="KW-0238">DNA-binding</keyword>
<sequence>MASADAAKPASPPAADPPAGDAMDADPAPPAGEEATPQKQQPEKKRPGRRKKGEAAAAADKKTPPSKKSAGPALERPSRERKTVERYSELAPRATPAKKSPAILQGSGTKLKDIPNVSFKLSKRKADESLQSLHTVLYGRKSNNHFLKRNISQFSGFVWTDNQEKHRTKIKEKLEKFNKEKLLDFCEILDVIVKVTTKKEEVSAKLLEFLESPCVTRDVILTDKKKGKKRGRKSKVSREVTSEGASAEKKRKRVQKQAAEDGKENDDGDDADLAGSEDASTGDEADVGSDSEANDHAVSDAEPDEPPAKKKSTDVKQVKETGTDAKEKDAPGKKGSMKPAKRASKPSQNSKNEPEVEIKKVGKRAKSSKETDAPPDSNKPNKKVSKSKKDNGKEAQNNKAARNKNKGKGKGGPGAGTAPTNEQLHAVVSSILKEVDFNTATLADILRQLGTHFEMDLMDRKAEVKRIIEDVINSMSDDEGEEGSEDEAEDNGKSVFEMRIKQQGEPSLVTPAEETPGGLYYLSNLDQNIAVIVQTVYCFRAADGGAGGGVSACDVLRESLAKVLVHYYPLAGRLATSGDGKLVVDCTGEGAVFVEADADCAMADIGDVTEPDPSVLGRLVYSVPGAKNILEMPLLAAQVTKFKCGGFVLGLAINHCMFDGVGAMQFVNSWGETARGLPLSLPPALDRAVLRARDPPQVDFPHHEFAQITDDDEDEYEDSPLLHRSFQFTPASIARVKAAAAAAALEGRACTTFEALAGFVWSARTRALGMRASRPSKLLFAVDGRPRFSPPLPEGYFGNAIVLTSAACPAGELARSLPRAVRLVRGAAGAVTDAYMRSAVDYFEATRARPSLASTLLITAWSRLPFRAADFGWGPPAACGPAALPEKEVALFLPCGEEGGGGGGVRVLLGLPPAAMAEFQRLVDEVTAA</sequence>
<dbReference type="ExpressionAtlas" id="A0A1D6G576">
    <property type="expression patterns" value="baseline and differential"/>
</dbReference>
<dbReference type="InterPro" id="IPR023213">
    <property type="entry name" value="CAT-like_dom_sf"/>
</dbReference>
<keyword evidence="5" id="KW-0805">Transcription regulation</keyword>
<dbReference type="GO" id="GO:0005730">
    <property type="term" value="C:nucleolus"/>
    <property type="evidence" value="ECO:0007669"/>
    <property type="project" value="UniProtKB-SubCell"/>
</dbReference>
<reference evidence="12" key="1">
    <citation type="submission" date="2015-12" db="EMBL/GenBank/DDBJ databases">
        <title>Update maize B73 reference genome by single molecule sequencing technologies.</title>
        <authorList>
            <consortium name="Maize Genome Sequencing Project"/>
            <person name="Ware D."/>
        </authorList>
    </citation>
    <scope>NUCLEOTIDE SEQUENCE</scope>
    <source>
        <tissue evidence="12">Seedling</tissue>
    </source>
</reference>
<evidence type="ECO:0000259" key="11">
    <source>
        <dbReference type="PROSITE" id="PS51998"/>
    </source>
</evidence>
<dbReference type="PANTHER" id="PTHR13468">
    <property type="entry name" value="DEK PROTEIN"/>
    <property type="match status" value="1"/>
</dbReference>
<dbReference type="AlphaFoldDB" id="A0A1D6G576"/>
<dbReference type="FunCoup" id="A0A1D6G576">
    <property type="interactions" value="374"/>
</dbReference>
<dbReference type="Gene3D" id="1.10.10.60">
    <property type="entry name" value="Homeodomain-like"/>
    <property type="match status" value="1"/>
</dbReference>
<evidence type="ECO:0000256" key="8">
    <source>
        <dbReference type="ARBA" id="ARBA00023242"/>
    </source>
</evidence>
<comment type="subcellular location">
    <subcellularLocation>
        <location evidence="1">Nucleus</location>
        <location evidence="1">Nucleolus</location>
    </subcellularLocation>
</comment>
<evidence type="ECO:0000256" key="7">
    <source>
        <dbReference type="ARBA" id="ARBA00023163"/>
    </source>
</evidence>
<feature type="compositionally biased region" description="Basic and acidic residues" evidence="10">
    <location>
        <begin position="76"/>
        <end position="88"/>
    </location>
</feature>
<dbReference type="OMA" id="WGEDKER"/>
<dbReference type="GO" id="GO:0003677">
    <property type="term" value="F:DNA binding"/>
    <property type="evidence" value="ECO:0007669"/>
    <property type="project" value="UniProtKB-KW"/>
</dbReference>
<evidence type="ECO:0000256" key="9">
    <source>
        <dbReference type="ARBA" id="ARBA00023315"/>
    </source>
</evidence>
<evidence type="ECO:0000313" key="12">
    <source>
        <dbReference type="EMBL" id="AQK98436.1"/>
    </source>
</evidence>
<feature type="compositionally biased region" description="Low complexity" evidence="10">
    <location>
        <begin position="17"/>
        <end position="40"/>
    </location>
</feature>
<accession>A0A1D6G576</accession>
<dbReference type="STRING" id="4577.A0A1D6G576"/>
<keyword evidence="7" id="KW-0804">Transcription</keyword>
<dbReference type="SUPFAM" id="SSF109715">
    <property type="entry name" value="DEK C-terminal domain"/>
    <property type="match status" value="1"/>
</dbReference>
<dbReference type="SMR" id="A0A1D6G576"/>
<dbReference type="GO" id="GO:0016747">
    <property type="term" value="F:acyltransferase activity, transferring groups other than amino-acyl groups"/>
    <property type="evidence" value="ECO:0007669"/>
    <property type="project" value="UniProtKB-ARBA"/>
</dbReference>
<keyword evidence="8" id="KW-0539">Nucleus</keyword>
<gene>
    <name evidence="12" type="ORF">ZEAMMB73_Zm00001d011979</name>
</gene>
<dbReference type="Pfam" id="PF02458">
    <property type="entry name" value="Transferase"/>
    <property type="match status" value="1"/>
</dbReference>
<feature type="compositionally biased region" description="Basic residues" evidence="10">
    <location>
        <begin position="226"/>
        <end position="235"/>
    </location>
</feature>
<feature type="region of interest" description="Disordered" evidence="10">
    <location>
        <begin position="226"/>
        <end position="420"/>
    </location>
</feature>
<evidence type="ECO:0000256" key="3">
    <source>
        <dbReference type="ARBA" id="ARBA00022679"/>
    </source>
</evidence>
<protein>
    <submittedName>
        <fullName evidence="12">DEK domain-containing chromatin associated protein</fullName>
    </submittedName>
</protein>
<organism evidence="12">
    <name type="scientific">Zea mays</name>
    <name type="common">Maize</name>
    <dbReference type="NCBI Taxonomy" id="4577"/>
    <lineage>
        <taxon>Eukaryota</taxon>
        <taxon>Viridiplantae</taxon>
        <taxon>Streptophyta</taxon>
        <taxon>Embryophyta</taxon>
        <taxon>Tracheophyta</taxon>
        <taxon>Spermatophyta</taxon>
        <taxon>Magnoliopsida</taxon>
        <taxon>Liliopsida</taxon>
        <taxon>Poales</taxon>
        <taxon>Poaceae</taxon>
        <taxon>PACMAD clade</taxon>
        <taxon>Panicoideae</taxon>
        <taxon>Andropogonodae</taxon>
        <taxon>Andropogoneae</taxon>
        <taxon>Tripsacinae</taxon>
        <taxon>Zea</taxon>
    </lineage>
</organism>
<evidence type="ECO:0000256" key="4">
    <source>
        <dbReference type="ARBA" id="ARBA00022853"/>
    </source>
</evidence>
<comment type="similarity">
    <text evidence="2">Belongs to the plant acyltransferase family.</text>
</comment>
<proteinExistence type="inferred from homology"/>
<evidence type="ECO:0000256" key="10">
    <source>
        <dbReference type="SAM" id="MobiDB-lite"/>
    </source>
</evidence>
<dbReference type="EMBL" id="CM000784">
    <property type="protein sequence ID" value="AQK98436.1"/>
    <property type="molecule type" value="Genomic_DNA"/>
</dbReference>
<evidence type="ECO:0000256" key="6">
    <source>
        <dbReference type="ARBA" id="ARBA00023125"/>
    </source>
</evidence>
<name>A0A1D6G576_MAIZE</name>
<keyword evidence="9" id="KW-0012">Acyltransferase</keyword>
<dbReference type="Gene3D" id="3.30.559.10">
    <property type="entry name" value="Chloramphenicol acetyltransferase-like domain"/>
    <property type="match status" value="2"/>
</dbReference>
<dbReference type="IntAct" id="A0A1D6G576">
    <property type="interactions" value="3"/>
</dbReference>
<evidence type="ECO:0000256" key="1">
    <source>
        <dbReference type="ARBA" id="ARBA00004604"/>
    </source>
</evidence>
<feature type="compositionally biased region" description="Basic and acidic residues" evidence="10">
    <location>
        <begin position="306"/>
        <end position="332"/>
    </location>
</feature>
<feature type="compositionally biased region" description="Acidic residues" evidence="10">
    <location>
        <begin position="263"/>
        <end position="272"/>
    </location>
</feature>
<dbReference type="InterPro" id="IPR044198">
    <property type="entry name" value="DEK"/>
</dbReference>
<evidence type="ECO:0000256" key="2">
    <source>
        <dbReference type="ARBA" id="ARBA00009861"/>
    </source>
</evidence>